<dbReference type="RefSeq" id="WP_302037570.1">
    <property type="nucleotide sequence ID" value="NZ_JAUKPO010000005.1"/>
</dbReference>
<name>A0ABT8R3T2_9BACT</name>
<feature type="chain" id="PRO_5045055153" evidence="1">
    <location>
        <begin position="30"/>
        <end position="463"/>
    </location>
</feature>
<dbReference type="Gene3D" id="2.60.40.10">
    <property type="entry name" value="Immunoglobulins"/>
    <property type="match status" value="1"/>
</dbReference>
<reference evidence="3" key="1">
    <citation type="submission" date="2023-07" db="EMBL/GenBank/DDBJ databases">
        <title>The genome sequence of Rhodocytophaga aerolata KACC 12507.</title>
        <authorList>
            <person name="Zhang X."/>
        </authorList>
    </citation>
    <scope>NUCLEOTIDE SEQUENCE</scope>
    <source>
        <strain evidence="3">KACC 12507</strain>
    </source>
</reference>
<dbReference type="InterPro" id="IPR013783">
    <property type="entry name" value="Ig-like_fold"/>
</dbReference>
<protein>
    <submittedName>
        <fullName evidence="3">T9SS type A sorting domain-containing protein</fullName>
    </submittedName>
</protein>
<evidence type="ECO:0000259" key="2">
    <source>
        <dbReference type="Pfam" id="PF18962"/>
    </source>
</evidence>
<dbReference type="InterPro" id="IPR026444">
    <property type="entry name" value="Secre_tail"/>
</dbReference>
<dbReference type="NCBIfam" id="TIGR04183">
    <property type="entry name" value="Por_Secre_tail"/>
    <property type="match status" value="1"/>
</dbReference>
<feature type="signal peptide" evidence="1">
    <location>
        <begin position="1"/>
        <end position="29"/>
    </location>
</feature>
<evidence type="ECO:0000313" key="3">
    <source>
        <dbReference type="EMBL" id="MDO1446765.1"/>
    </source>
</evidence>
<gene>
    <name evidence="3" type="ORF">Q0590_10910</name>
</gene>
<accession>A0ABT8R3T2</accession>
<evidence type="ECO:0000313" key="4">
    <source>
        <dbReference type="Proteomes" id="UP001168528"/>
    </source>
</evidence>
<keyword evidence="4" id="KW-1185">Reference proteome</keyword>
<evidence type="ECO:0000256" key="1">
    <source>
        <dbReference type="SAM" id="SignalP"/>
    </source>
</evidence>
<organism evidence="3 4">
    <name type="scientific">Rhodocytophaga aerolata</name>
    <dbReference type="NCBI Taxonomy" id="455078"/>
    <lineage>
        <taxon>Bacteria</taxon>
        <taxon>Pseudomonadati</taxon>
        <taxon>Bacteroidota</taxon>
        <taxon>Cytophagia</taxon>
        <taxon>Cytophagales</taxon>
        <taxon>Rhodocytophagaceae</taxon>
        <taxon>Rhodocytophaga</taxon>
    </lineage>
</organism>
<dbReference type="Pfam" id="PF18962">
    <property type="entry name" value="Por_Secre_tail"/>
    <property type="match status" value="1"/>
</dbReference>
<keyword evidence="1" id="KW-0732">Signal</keyword>
<sequence length="463" mass="48546">MILSLQVIKKTRSAFFVLSFSCFYLQSFAATFTSSAGGGNWTSPTSWACTTGPCGAFPVAGDVVTINSGITITTAVSVGSFTINSAGSLTIGTATANSGSLTYSGNSEVNRGRLIVNAGGTLRDTYTGSYPGGTAVLKINGGSAAIPALQITGLTEISNLTIGVTDVGNVDTYSLINSAGNVLVKNAFTMNSDNGRDARLVLEGLLVVKGQFSTSNSGANISTSGLGSFSAQGGIGNGNPANTVVGANTTVGVNYCQASNPCSVSTGDCPNVCTRIINSPLPIVLLSFKAIAETTARQVRLQWITASEENNGYFVVERSKNAQEFEEIDRLNGKGTTALTTTYAIVDEKPLAGISYYRLKQVDIDGKFSYSKSVSVTLETSGIVISPNPVTGKRFTISWASAVPETDIAIFNQLGQQVYAQKISGGDRSEYTIAIDEELTRGVYLLKIRAEGQQLTHKLLIQH</sequence>
<dbReference type="Proteomes" id="UP001168528">
    <property type="component" value="Unassembled WGS sequence"/>
</dbReference>
<feature type="domain" description="Secretion system C-terminal sorting" evidence="2">
    <location>
        <begin position="385"/>
        <end position="461"/>
    </location>
</feature>
<dbReference type="EMBL" id="JAUKPO010000005">
    <property type="protein sequence ID" value="MDO1446765.1"/>
    <property type="molecule type" value="Genomic_DNA"/>
</dbReference>
<comment type="caution">
    <text evidence="3">The sequence shown here is derived from an EMBL/GenBank/DDBJ whole genome shotgun (WGS) entry which is preliminary data.</text>
</comment>
<proteinExistence type="predicted"/>